<dbReference type="EMBL" id="CALSDN010000002">
    <property type="protein sequence ID" value="CAH6719628.1"/>
    <property type="molecule type" value="Genomic_DNA"/>
</dbReference>
<evidence type="ECO:0000313" key="2">
    <source>
        <dbReference type="Proteomes" id="UP001152531"/>
    </source>
</evidence>
<protein>
    <submittedName>
        <fullName evidence="1">Catabolic L-serine/threonine dehydratase</fullName>
    </submittedName>
</protein>
<proteinExistence type="predicted"/>
<evidence type="ECO:0000313" key="1">
    <source>
        <dbReference type="EMBL" id="CAH6719628.1"/>
    </source>
</evidence>
<accession>A0ACA9Y5G3</accession>
<reference evidence="1" key="1">
    <citation type="submission" date="2022-06" db="EMBL/GenBank/DDBJ databases">
        <authorList>
            <person name="Legras J.-L."/>
            <person name="Devillers H."/>
            <person name="Grondin C."/>
        </authorList>
    </citation>
    <scope>NUCLEOTIDE SEQUENCE</scope>
    <source>
        <strain evidence="1">CLIB 1444</strain>
    </source>
</reference>
<name>A0ACA9Y5G3_9ASCO</name>
<keyword evidence="2" id="KW-1185">Reference proteome</keyword>
<gene>
    <name evidence="1" type="ORF">CLIB1444_02S12926</name>
</gene>
<dbReference type="Proteomes" id="UP001152531">
    <property type="component" value="Unassembled WGS sequence"/>
</dbReference>
<sequence length="341" mass="38306">MSVEQVNDQFPHVKTSLVDVTDKLPFKPPCRIYFKNEMEQPCGSFKLRGIGYMIKTSVERLRLQGKTKIQVFASSGGNAGLSAAYSSRLLGIKCTIGVPRATKKHIIEKLQEYGAEVLMYGDSINEADGHLQRKMNSLDKSIETLYCHPFENELVWEGHTTMIDEIAEQLPDPKKFKGLVCSVGGGGLYNGLMRGLKRRNLKTDILLIEPNQAPTFRETIKRKEIFLLDDVKSVATSLACSFLSKQSLDYYLDQSLQKTYLESIDDLETIKGLVNHYKYFNQIVEPACGAAVSTVFNQLPLLYKNFDVKADDIIVIVVCGGSCTNEEDLQEFMNLVSKSKF</sequence>
<comment type="caution">
    <text evidence="1">The sequence shown here is derived from an EMBL/GenBank/DDBJ whole genome shotgun (WGS) entry which is preliminary data.</text>
</comment>
<organism evidence="1 2">
    <name type="scientific">[Candida] jaroonii</name>
    <dbReference type="NCBI Taxonomy" id="467808"/>
    <lineage>
        <taxon>Eukaryota</taxon>
        <taxon>Fungi</taxon>
        <taxon>Dikarya</taxon>
        <taxon>Ascomycota</taxon>
        <taxon>Saccharomycotina</taxon>
        <taxon>Pichiomycetes</taxon>
        <taxon>Debaryomycetaceae</taxon>
        <taxon>Yamadazyma</taxon>
    </lineage>
</organism>